<keyword evidence="2" id="KW-0813">Transport</keyword>
<organism evidence="15">
    <name type="scientific">Populus alba</name>
    <name type="common">White poplar</name>
    <dbReference type="NCBI Taxonomy" id="43335"/>
    <lineage>
        <taxon>Eukaryota</taxon>
        <taxon>Viridiplantae</taxon>
        <taxon>Streptophyta</taxon>
        <taxon>Embryophyta</taxon>
        <taxon>Tracheophyta</taxon>
        <taxon>Spermatophyta</taxon>
        <taxon>Magnoliopsida</taxon>
        <taxon>eudicotyledons</taxon>
        <taxon>Gunneridae</taxon>
        <taxon>Pentapetalae</taxon>
        <taxon>rosids</taxon>
        <taxon>fabids</taxon>
        <taxon>Malpighiales</taxon>
        <taxon>Salicaceae</taxon>
        <taxon>Saliceae</taxon>
        <taxon>Populus</taxon>
    </lineage>
</organism>
<feature type="domain" description="Phytocyanin" evidence="14">
    <location>
        <begin position="23"/>
        <end position="120"/>
    </location>
</feature>
<evidence type="ECO:0000256" key="5">
    <source>
        <dbReference type="ARBA" id="ARBA00022729"/>
    </source>
</evidence>
<dbReference type="SUPFAM" id="SSF49503">
    <property type="entry name" value="Cupredoxins"/>
    <property type="match status" value="1"/>
</dbReference>
<accession>A0A4U5PZF7</accession>
<evidence type="ECO:0000256" key="4">
    <source>
        <dbReference type="ARBA" id="ARBA00022723"/>
    </source>
</evidence>
<evidence type="ECO:0000256" key="2">
    <source>
        <dbReference type="ARBA" id="ARBA00022448"/>
    </source>
</evidence>
<proteinExistence type="predicted"/>
<evidence type="ECO:0000313" key="15">
    <source>
        <dbReference type="EMBL" id="TKS01737.1"/>
    </source>
</evidence>
<gene>
    <name evidence="15" type="ORF">D5086_0000170620</name>
</gene>
<dbReference type="PROSITE" id="PS51485">
    <property type="entry name" value="PHYTOCYANIN"/>
    <property type="match status" value="1"/>
</dbReference>
<dbReference type="GO" id="GO:0009610">
    <property type="term" value="P:response to symbiotic fungus"/>
    <property type="evidence" value="ECO:0007669"/>
    <property type="project" value="UniProtKB-ARBA"/>
</dbReference>
<reference evidence="15" key="1">
    <citation type="submission" date="2018-10" db="EMBL/GenBank/DDBJ databases">
        <title>Population genomic analysis revealed the cold adaptation of white poplar.</title>
        <authorList>
            <person name="Liu Y.-J."/>
        </authorList>
    </citation>
    <scope>NUCLEOTIDE SEQUENCE [LARGE SCALE GENOMIC DNA]</scope>
    <source>
        <strain evidence="15">PAL-ZL1</strain>
    </source>
</reference>
<evidence type="ECO:0000256" key="3">
    <source>
        <dbReference type="ARBA" id="ARBA00022692"/>
    </source>
</evidence>
<keyword evidence="3 12" id="KW-0812">Transmembrane</keyword>
<evidence type="ECO:0000256" key="11">
    <source>
        <dbReference type="ARBA" id="ARBA00023180"/>
    </source>
</evidence>
<keyword evidence="4" id="KW-0479">Metal-binding</keyword>
<feature type="chain" id="PRO_5020236755" evidence="13">
    <location>
        <begin position="23"/>
        <end position="151"/>
    </location>
</feature>
<keyword evidence="11" id="KW-0325">Glycoprotein</keyword>
<keyword evidence="5 13" id="KW-0732">Signal</keyword>
<keyword evidence="10" id="KW-1015">Disulfide bond</keyword>
<sequence>MASYQLIALALVTIFLPTLTMAAEHVVGDDQGWTVNFNCTTWASGKVFHVGDTLVFNYTPPHNLFKVDGAGFKDRAATGEPMASGNDIITLTSPGKKWCICGYGKHCSELGQKLVINVEAETPEPNAAYGLAASGYQIFAAAVAVVVMIAA</sequence>
<keyword evidence="6" id="KW-0249">Electron transport</keyword>
<dbReference type="STRING" id="43335.A0A4U5PZF7"/>
<keyword evidence="8" id="KW-0186">Copper</keyword>
<comment type="caution">
    <text evidence="15">The sequence shown here is derived from an EMBL/GenBank/DDBJ whole genome shotgun (WGS) entry which is preliminary data.</text>
</comment>
<evidence type="ECO:0000256" key="12">
    <source>
        <dbReference type="SAM" id="Phobius"/>
    </source>
</evidence>
<dbReference type="InterPro" id="IPR039391">
    <property type="entry name" value="Phytocyanin-like"/>
</dbReference>
<evidence type="ECO:0000256" key="1">
    <source>
        <dbReference type="ARBA" id="ARBA00004479"/>
    </source>
</evidence>
<name>A0A4U5PZF7_POPAL</name>
<evidence type="ECO:0000256" key="10">
    <source>
        <dbReference type="ARBA" id="ARBA00023157"/>
    </source>
</evidence>
<evidence type="ECO:0000256" key="13">
    <source>
        <dbReference type="SAM" id="SignalP"/>
    </source>
</evidence>
<feature type="signal peptide" evidence="13">
    <location>
        <begin position="1"/>
        <end position="22"/>
    </location>
</feature>
<dbReference type="PANTHER" id="PTHR33021">
    <property type="entry name" value="BLUE COPPER PROTEIN"/>
    <property type="match status" value="1"/>
</dbReference>
<evidence type="ECO:0000259" key="14">
    <source>
        <dbReference type="PROSITE" id="PS51485"/>
    </source>
</evidence>
<protein>
    <submittedName>
        <fullName evidence="15">Mavicyanin-like</fullName>
    </submittedName>
</protein>
<keyword evidence="7 12" id="KW-1133">Transmembrane helix</keyword>
<keyword evidence="9 12" id="KW-0472">Membrane</keyword>
<dbReference type="CDD" id="cd04216">
    <property type="entry name" value="Phytocyanin"/>
    <property type="match status" value="1"/>
</dbReference>
<feature type="transmembrane region" description="Helical" evidence="12">
    <location>
        <begin position="127"/>
        <end position="150"/>
    </location>
</feature>
<evidence type="ECO:0000256" key="7">
    <source>
        <dbReference type="ARBA" id="ARBA00022989"/>
    </source>
</evidence>
<dbReference type="GO" id="GO:0009055">
    <property type="term" value="F:electron transfer activity"/>
    <property type="evidence" value="ECO:0007669"/>
    <property type="project" value="InterPro"/>
</dbReference>
<evidence type="ECO:0000256" key="9">
    <source>
        <dbReference type="ARBA" id="ARBA00023136"/>
    </source>
</evidence>
<dbReference type="EMBL" id="RCHU01000559">
    <property type="protein sequence ID" value="TKS01737.1"/>
    <property type="molecule type" value="Genomic_DNA"/>
</dbReference>
<dbReference type="FunFam" id="2.60.40.420:FF:000067">
    <property type="entry name" value="Cupredoxin superfamily protein"/>
    <property type="match status" value="1"/>
</dbReference>
<evidence type="ECO:0000256" key="8">
    <source>
        <dbReference type="ARBA" id="ARBA00023008"/>
    </source>
</evidence>
<dbReference type="Gene3D" id="2.60.40.420">
    <property type="entry name" value="Cupredoxins - blue copper proteins"/>
    <property type="match status" value="1"/>
</dbReference>
<comment type="subcellular location">
    <subcellularLocation>
        <location evidence="1">Membrane</location>
        <topology evidence="1">Single-pass type I membrane protein</topology>
    </subcellularLocation>
</comment>
<dbReference type="GO" id="GO:0005886">
    <property type="term" value="C:plasma membrane"/>
    <property type="evidence" value="ECO:0007669"/>
    <property type="project" value="TreeGrafter"/>
</dbReference>
<dbReference type="InterPro" id="IPR008972">
    <property type="entry name" value="Cupredoxin"/>
</dbReference>
<evidence type="ECO:0000256" key="6">
    <source>
        <dbReference type="ARBA" id="ARBA00022982"/>
    </source>
</evidence>
<dbReference type="PANTHER" id="PTHR33021:SF408">
    <property type="entry name" value="PHYTOCYANIN DOMAIN-CONTAINING PROTEIN"/>
    <property type="match status" value="1"/>
</dbReference>
<dbReference type="InterPro" id="IPR003245">
    <property type="entry name" value="Phytocyanin_dom"/>
</dbReference>
<dbReference type="GO" id="GO:0046872">
    <property type="term" value="F:metal ion binding"/>
    <property type="evidence" value="ECO:0007669"/>
    <property type="project" value="UniProtKB-KW"/>
</dbReference>
<dbReference type="AlphaFoldDB" id="A0A4U5PZF7"/>
<dbReference type="Pfam" id="PF02298">
    <property type="entry name" value="Cu_bind_like"/>
    <property type="match status" value="1"/>
</dbReference>